<keyword evidence="2" id="KW-1185">Reference proteome</keyword>
<sequence length="38" mass="4534">MRIENGNWKIVKGNYKLKIKQLTKINNKKLTNEMTNQT</sequence>
<protein>
    <submittedName>
        <fullName evidence="1">Uncharacterized protein</fullName>
    </submittedName>
</protein>
<proteinExistence type="predicted"/>
<dbReference type="AlphaFoldDB" id="F4XKP5"/>
<gene>
    <name evidence="1" type="ORF">LYNGBM3L_10480</name>
</gene>
<dbReference type="EMBL" id="GL890825">
    <property type="protein sequence ID" value="EGJ34900.1"/>
    <property type="molecule type" value="Genomic_DNA"/>
</dbReference>
<accession>F4XKP5</accession>
<evidence type="ECO:0000313" key="1">
    <source>
        <dbReference type="EMBL" id="EGJ34900.1"/>
    </source>
</evidence>
<reference evidence="2" key="1">
    <citation type="journal article" date="2011" name="Proc. Natl. Acad. Sci. U.S.A.">
        <title>Genomic insights into the physiology and ecology of the marine filamentous cyanobacterium Lyngbya majuscula.</title>
        <authorList>
            <person name="Jones A.C."/>
            <person name="Monroe E.A."/>
            <person name="Podell S."/>
            <person name="Hess W.R."/>
            <person name="Klages S."/>
            <person name="Esquenazi E."/>
            <person name="Niessen S."/>
            <person name="Hoover H."/>
            <person name="Rothmann M."/>
            <person name="Lasken R.S."/>
            <person name="Yates J.R.III."/>
            <person name="Reinhardt R."/>
            <person name="Kube M."/>
            <person name="Burkart M.D."/>
            <person name="Allen E.E."/>
            <person name="Dorrestein P.C."/>
            <person name="Gerwick W.H."/>
            <person name="Gerwick L."/>
        </authorList>
    </citation>
    <scope>NUCLEOTIDE SEQUENCE [LARGE SCALE GENOMIC DNA]</scope>
    <source>
        <strain evidence="2">3L</strain>
    </source>
</reference>
<evidence type="ECO:0000313" key="2">
    <source>
        <dbReference type="Proteomes" id="UP000003959"/>
    </source>
</evidence>
<name>F4XKP5_9CYAN</name>
<dbReference type="HOGENOM" id="CLU_3330254_0_0_3"/>
<organism evidence="1 2">
    <name type="scientific">Moorena producens 3L</name>
    <dbReference type="NCBI Taxonomy" id="489825"/>
    <lineage>
        <taxon>Bacteria</taxon>
        <taxon>Bacillati</taxon>
        <taxon>Cyanobacteriota</taxon>
        <taxon>Cyanophyceae</taxon>
        <taxon>Coleofasciculales</taxon>
        <taxon>Coleofasciculaceae</taxon>
        <taxon>Moorena</taxon>
    </lineage>
</organism>
<dbReference type="Proteomes" id="UP000003959">
    <property type="component" value="Unassembled WGS sequence"/>
</dbReference>